<proteinExistence type="predicted"/>
<comment type="caution">
    <text evidence="1">The sequence shown here is derived from an EMBL/GenBank/DDBJ whole genome shotgun (WGS) entry which is preliminary data.</text>
</comment>
<evidence type="ECO:0000313" key="1">
    <source>
        <dbReference type="EMBL" id="OIQ93467.1"/>
    </source>
</evidence>
<sequence length="99" mass="11071">MAKEVGLTRSCLKYWFPDECVAIRRKHADACRIAIAARAQVDRDKVAGVVCAMVTQGVYPGRRKVNEALRRHRASLAGPDLMETYRRAVKESLKGIASR</sequence>
<reference evidence="1" key="1">
    <citation type="submission" date="2016-10" db="EMBL/GenBank/DDBJ databases">
        <title>Sequence of Gallionella enrichment culture.</title>
        <authorList>
            <person name="Poehlein A."/>
            <person name="Muehling M."/>
            <person name="Daniel R."/>
        </authorList>
    </citation>
    <scope>NUCLEOTIDE SEQUENCE</scope>
</reference>
<gene>
    <name evidence="1" type="ORF">GALL_246190</name>
</gene>
<protein>
    <submittedName>
        <fullName evidence="1">Uncharacterized protein</fullName>
    </submittedName>
</protein>
<accession>A0A1J5RVF2</accession>
<organism evidence="1">
    <name type="scientific">mine drainage metagenome</name>
    <dbReference type="NCBI Taxonomy" id="410659"/>
    <lineage>
        <taxon>unclassified sequences</taxon>
        <taxon>metagenomes</taxon>
        <taxon>ecological metagenomes</taxon>
    </lineage>
</organism>
<dbReference type="EMBL" id="MLJW01000207">
    <property type="protein sequence ID" value="OIQ93467.1"/>
    <property type="molecule type" value="Genomic_DNA"/>
</dbReference>
<name>A0A1J5RVF2_9ZZZZ</name>
<dbReference type="AlphaFoldDB" id="A0A1J5RVF2"/>